<organism evidence="1 2">
    <name type="scientific">Tothia fuscella</name>
    <dbReference type="NCBI Taxonomy" id="1048955"/>
    <lineage>
        <taxon>Eukaryota</taxon>
        <taxon>Fungi</taxon>
        <taxon>Dikarya</taxon>
        <taxon>Ascomycota</taxon>
        <taxon>Pezizomycotina</taxon>
        <taxon>Dothideomycetes</taxon>
        <taxon>Pleosporomycetidae</taxon>
        <taxon>Venturiales</taxon>
        <taxon>Cylindrosympodiaceae</taxon>
        <taxon>Tothia</taxon>
    </lineage>
</organism>
<dbReference type="AlphaFoldDB" id="A0A9P4TX46"/>
<dbReference type="EMBL" id="MU007055">
    <property type="protein sequence ID" value="KAF2428269.1"/>
    <property type="molecule type" value="Genomic_DNA"/>
</dbReference>
<dbReference type="OrthoDB" id="2922289at2759"/>
<gene>
    <name evidence="1" type="ORF">EJ08DRAFT_735658</name>
</gene>
<evidence type="ECO:0000313" key="2">
    <source>
        <dbReference type="Proteomes" id="UP000800235"/>
    </source>
</evidence>
<accession>A0A9P4TX46</accession>
<sequence>MARKISISQVPSDSLTGFQIEEYTSQVFSAPAIHHLDCMASSASTQLRQMADRPDLLQPYHFYMRRYEKSFHVPSFLIQQVEKLGSRMLHSHFTWKSYGTAGGSRLMKSARASSFWTSTSGAKSLQTSQRLGNSTWRCISLSTSWMLPQNYSPRVLDMRRSYVPCFAPNHVQPQAAKGDAKQSKQRIEDEPWCENPLEWCLAAIHNVPVNFDGIDRAALFRYLQHLLSTSPREDLLLIDEVLHETLSSLAAGYEMMVNIRPHRPGFLSMPFNKLKSLGDDTGWIRMLEVSRKPVDHSLRRKFGKKIDVFHDMPLPHGPKNTEWLKCSQSAHSALNDFWTAFRAEIGKMYKASGQRAEDNETMMKSLTAADSQKHGEAIRAEEQQVLANIERIISRKVAMSVEETSEIPQFIWGADNSLAAVHLGEQPQEHVPESKISLPKRSFHVMMLMFPAATEDVSSKWLAWNTFVNTMVDAGLWCQE</sequence>
<protein>
    <submittedName>
        <fullName evidence="1">Uncharacterized protein</fullName>
    </submittedName>
</protein>
<comment type="caution">
    <text evidence="1">The sequence shown here is derived from an EMBL/GenBank/DDBJ whole genome shotgun (WGS) entry which is preliminary data.</text>
</comment>
<name>A0A9P4TX46_9PEZI</name>
<dbReference type="Proteomes" id="UP000800235">
    <property type="component" value="Unassembled WGS sequence"/>
</dbReference>
<evidence type="ECO:0000313" key="1">
    <source>
        <dbReference type="EMBL" id="KAF2428269.1"/>
    </source>
</evidence>
<reference evidence="1" key="1">
    <citation type="journal article" date="2020" name="Stud. Mycol.">
        <title>101 Dothideomycetes genomes: a test case for predicting lifestyles and emergence of pathogens.</title>
        <authorList>
            <person name="Haridas S."/>
            <person name="Albert R."/>
            <person name="Binder M."/>
            <person name="Bloem J."/>
            <person name="Labutti K."/>
            <person name="Salamov A."/>
            <person name="Andreopoulos B."/>
            <person name="Baker S."/>
            <person name="Barry K."/>
            <person name="Bills G."/>
            <person name="Bluhm B."/>
            <person name="Cannon C."/>
            <person name="Castanera R."/>
            <person name="Culley D."/>
            <person name="Daum C."/>
            <person name="Ezra D."/>
            <person name="Gonzalez J."/>
            <person name="Henrissat B."/>
            <person name="Kuo A."/>
            <person name="Liang C."/>
            <person name="Lipzen A."/>
            <person name="Lutzoni F."/>
            <person name="Magnuson J."/>
            <person name="Mondo S."/>
            <person name="Nolan M."/>
            <person name="Ohm R."/>
            <person name="Pangilinan J."/>
            <person name="Park H.-J."/>
            <person name="Ramirez L."/>
            <person name="Alfaro M."/>
            <person name="Sun H."/>
            <person name="Tritt A."/>
            <person name="Yoshinaga Y."/>
            <person name="Zwiers L.-H."/>
            <person name="Turgeon B."/>
            <person name="Goodwin S."/>
            <person name="Spatafora J."/>
            <person name="Crous P."/>
            <person name="Grigoriev I."/>
        </authorList>
    </citation>
    <scope>NUCLEOTIDE SEQUENCE</scope>
    <source>
        <strain evidence="1">CBS 130266</strain>
    </source>
</reference>
<keyword evidence="2" id="KW-1185">Reference proteome</keyword>
<proteinExistence type="predicted"/>